<dbReference type="PANTHER" id="PTHR43527:SF2">
    <property type="entry name" value="4-DIPHOSPHOCYTIDYL-2-C-METHYL-D-ERYTHRITOL KINASE, CHLOROPLASTIC"/>
    <property type="match status" value="1"/>
</dbReference>
<comment type="caution">
    <text evidence="12">The sequence shown here is derived from an EMBL/GenBank/DDBJ whole genome shotgun (WGS) entry which is preliminary data.</text>
</comment>
<dbReference type="InterPro" id="IPR004424">
    <property type="entry name" value="IspE"/>
</dbReference>
<dbReference type="PATRIC" id="fig|595434.4.peg.5405"/>
<evidence type="ECO:0000256" key="7">
    <source>
        <dbReference type="ARBA" id="ARBA00022840"/>
    </source>
</evidence>
<dbReference type="EMBL" id="LECT01000044">
    <property type="protein sequence ID" value="KLU02626.1"/>
    <property type="molecule type" value="Genomic_DNA"/>
</dbReference>
<keyword evidence="13" id="KW-1185">Reference proteome</keyword>
<dbReference type="Gene3D" id="3.30.230.10">
    <property type="match status" value="1"/>
</dbReference>
<evidence type="ECO:0000256" key="1">
    <source>
        <dbReference type="ARBA" id="ARBA00009684"/>
    </source>
</evidence>
<comment type="function">
    <text evidence="9">Catalyzes the phosphorylation of the position 2 hydroxy group of 4-diphosphocytidyl-2C-methyl-D-erythritol.</text>
</comment>
<feature type="binding site" evidence="9">
    <location>
        <begin position="117"/>
        <end position="127"/>
    </location>
    <ligand>
        <name>ATP</name>
        <dbReference type="ChEBI" id="CHEBI:30616"/>
    </ligand>
</feature>
<dbReference type="InterPro" id="IPR020568">
    <property type="entry name" value="Ribosomal_Su5_D2-typ_SF"/>
</dbReference>
<feature type="active site" evidence="9">
    <location>
        <position position="14"/>
    </location>
</feature>
<dbReference type="Pfam" id="PF08544">
    <property type="entry name" value="GHMP_kinases_C"/>
    <property type="match status" value="1"/>
</dbReference>
<proteinExistence type="inferred from homology"/>
<evidence type="ECO:0000256" key="4">
    <source>
        <dbReference type="ARBA" id="ARBA00022679"/>
    </source>
</evidence>
<dbReference type="InterPro" id="IPR006204">
    <property type="entry name" value="GHMP_kinase_N_dom"/>
</dbReference>
<evidence type="ECO:0000259" key="11">
    <source>
        <dbReference type="Pfam" id="PF08544"/>
    </source>
</evidence>
<dbReference type="SUPFAM" id="SSF54211">
    <property type="entry name" value="Ribosomal protein S5 domain 2-like"/>
    <property type="match status" value="1"/>
</dbReference>
<dbReference type="GO" id="GO:0050515">
    <property type="term" value="F:4-(cytidine 5'-diphospho)-2-C-methyl-D-erythritol kinase activity"/>
    <property type="evidence" value="ECO:0007669"/>
    <property type="project" value="UniProtKB-UniRule"/>
</dbReference>
<feature type="domain" description="GHMP kinase C-terminal" evidence="11">
    <location>
        <begin position="254"/>
        <end position="315"/>
    </location>
</feature>
<evidence type="ECO:0000256" key="9">
    <source>
        <dbReference type="HAMAP-Rule" id="MF_00061"/>
    </source>
</evidence>
<dbReference type="EC" id="2.7.1.148" evidence="2 9"/>
<keyword evidence="4 9" id="KW-0808">Transferase</keyword>
<organism evidence="12 13">
    <name type="scientific">Rhodopirellula islandica</name>
    <dbReference type="NCBI Taxonomy" id="595434"/>
    <lineage>
        <taxon>Bacteria</taxon>
        <taxon>Pseudomonadati</taxon>
        <taxon>Planctomycetota</taxon>
        <taxon>Planctomycetia</taxon>
        <taxon>Pirellulales</taxon>
        <taxon>Pirellulaceae</taxon>
        <taxon>Rhodopirellula</taxon>
    </lineage>
</organism>
<evidence type="ECO:0000256" key="8">
    <source>
        <dbReference type="ARBA" id="ARBA00032554"/>
    </source>
</evidence>
<keyword evidence="9" id="KW-0414">Isoprene biosynthesis</keyword>
<comment type="similarity">
    <text evidence="1 9">Belongs to the GHMP kinase family. IspE subfamily.</text>
</comment>
<dbReference type="Proteomes" id="UP000036367">
    <property type="component" value="Unassembled WGS sequence"/>
</dbReference>
<protein>
    <recommendedName>
        <fullName evidence="3 9">4-diphosphocytidyl-2-C-methyl-D-erythritol kinase</fullName>
        <shortName evidence="9">CMK</shortName>
        <ecNumber evidence="2 9">2.7.1.148</ecNumber>
    </recommendedName>
    <alternativeName>
        <fullName evidence="8 9">4-(cytidine-5'-diphospho)-2-C-methyl-D-erythritol kinase</fullName>
    </alternativeName>
</protein>
<reference evidence="12" key="1">
    <citation type="submission" date="2015-05" db="EMBL/GenBank/DDBJ databases">
        <title>Permanent draft genome of Rhodopirellula islandicus K833.</title>
        <authorList>
            <person name="Kizina J."/>
            <person name="Richter M."/>
            <person name="Glockner F.O."/>
            <person name="Harder J."/>
        </authorList>
    </citation>
    <scope>NUCLEOTIDE SEQUENCE [LARGE SCALE GENOMIC DNA]</scope>
    <source>
        <strain evidence="12">K833</strain>
    </source>
</reference>
<dbReference type="UniPathway" id="UPA00056">
    <property type="reaction ID" value="UER00094"/>
</dbReference>
<dbReference type="PIRSF" id="PIRSF010376">
    <property type="entry name" value="IspE"/>
    <property type="match status" value="1"/>
</dbReference>
<comment type="pathway">
    <text evidence="9">Isoprenoid biosynthesis; isopentenyl diphosphate biosynthesis via DXP pathway; isopentenyl diphosphate from 1-deoxy-D-xylulose 5-phosphate: step 3/6.</text>
</comment>
<dbReference type="InterPro" id="IPR013750">
    <property type="entry name" value="GHMP_kinase_C_dom"/>
</dbReference>
<dbReference type="GO" id="GO:0019288">
    <property type="term" value="P:isopentenyl diphosphate biosynthetic process, methylerythritol 4-phosphate pathway"/>
    <property type="evidence" value="ECO:0007669"/>
    <property type="project" value="UniProtKB-UniRule"/>
</dbReference>
<dbReference type="GO" id="GO:0005524">
    <property type="term" value="F:ATP binding"/>
    <property type="evidence" value="ECO:0007669"/>
    <property type="project" value="UniProtKB-UniRule"/>
</dbReference>
<dbReference type="Pfam" id="PF00288">
    <property type="entry name" value="GHMP_kinases_N"/>
    <property type="match status" value="1"/>
</dbReference>
<dbReference type="RefSeq" id="WP_047816616.1">
    <property type="nucleotide sequence ID" value="NZ_LECT01000044.1"/>
</dbReference>
<dbReference type="AlphaFoldDB" id="A0A0J1B838"/>
<dbReference type="STRING" id="595434.RISK_005692"/>
<dbReference type="InterPro" id="IPR014721">
    <property type="entry name" value="Ribsml_uS5_D2-typ_fold_subgr"/>
</dbReference>
<feature type="active site" evidence="9">
    <location>
        <position position="166"/>
    </location>
</feature>
<dbReference type="OrthoDB" id="9809438at2"/>
<evidence type="ECO:0000256" key="6">
    <source>
        <dbReference type="ARBA" id="ARBA00022777"/>
    </source>
</evidence>
<keyword evidence="5 9" id="KW-0547">Nucleotide-binding</keyword>
<evidence type="ECO:0000256" key="2">
    <source>
        <dbReference type="ARBA" id="ARBA00012052"/>
    </source>
</evidence>
<keyword evidence="7 9" id="KW-0067">ATP-binding</keyword>
<evidence type="ECO:0000313" key="12">
    <source>
        <dbReference type="EMBL" id="KLU02626.1"/>
    </source>
</evidence>
<comment type="catalytic activity">
    <reaction evidence="9">
        <text>4-CDP-2-C-methyl-D-erythritol + ATP = 4-CDP-2-C-methyl-D-erythritol 2-phosphate + ADP + H(+)</text>
        <dbReference type="Rhea" id="RHEA:18437"/>
        <dbReference type="ChEBI" id="CHEBI:15378"/>
        <dbReference type="ChEBI" id="CHEBI:30616"/>
        <dbReference type="ChEBI" id="CHEBI:57823"/>
        <dbReference type="ChEBI" id="CHEBI:57919"/>
        <dbReference type="ChEBI" id="CHEBI:456216"/>
        <dbReference type="EC" id="2.7.1.148"/>
    </reaction>
</comment>
<evidence type="ECO:0000256" key="5">
    <source>
        <dbReference type="ARBA" id="ARBA00022741"/>
    </source>
</evidence>
<evidence type="ECO:0000259" key="10">
    <source>
        <dbReference type="Pfam" id="PF00288"/>
    </source>
</evidence>
<name>A0A0J1B838_RHOIS</name>
<keyword evidence="6 9" id="KW-0418">Kinase</keyword>
<dbReference type="GO" id="GO:0016114">
    <property type="term" value="P:terpenoid biosynthetic process"/>
    <property type="evidence" value="ECO:0007669"/>
    <property type="project" value="InterPro"/>
</dbReference>
<dbReference type="InterPro" id="IPR036554">
    <property type="entry name" value="GHMP_kinase_C_sf"/>
</dbReference>
<evidence type="ECO:0000256" key="3">
    <source>
        <dbReference type="ARBA" id="ARBA00017473"/>
    </source>
</evidence>
<evidence type="ECO:0000313" key="13">
    <source>
        <dbReference type="Proteomes" id="UP000036367"/>
    </source>
</evidence>
<dbReference type="HAMAP" id="MF_00061">
    <property type="entry name" value="IspE"/>
    <property type="match status" value="1"/>
</dbReference>
<dbReference type="PANTHER" id="PTHR43527">
    <property type="entry name" value="4-DIPHOSPHOCYTIDYL-2-C-METHYL-D-ERYTHRITOL KINASE, CHLOROPLASTIC"/>
    <property type="match status" value="1"/>
</dbReference>
<sequence>MTESRWYHTSPPAKLNLFLELLARREDGFHELDTVMIAIDWRDELRLRRTTQPGVRLSVDWIPNRAAVANELQVSEDDELLFIPTDGKNLVVRVLNRLSETLGLEGGWEVQLNKNIPSGAGMGGASSDAASALQLGWEAACETHPEMPASSKRELLLPLAAEIGSDVPFFLGGASLLGAPKSTEGIQCARATGRGEKLEFFPLANPLHAVVLYPAASVSTAKVYSRCTVPDSPRSSDDLVLALQGMSAETTFSLHNTLEAPARGLSSRIDPALECLSKAGLTHCHMTGSGSACFALADSSQQAALAAKTLRSTFPGGALIRPVMSCVVPSEIHIA</sequence>
<gene>
    <name evidence="9" type="primary">ispE</name>
    <name evidence="12" type="ORF">RISK_005692</name>
</gene>
<dbReference type="SUPFAM" id="SSF55060">
    <property type="entry name" value="GHMP Kinase, C-terminal domain"/>
    <property type="match status" value="1"/>
</dbReference>
<accession>A0A0J1B838</accession>
<dbReference type="Gene3D" id="3.30.70.890">
    <property type="entry name" value="GHMP kinase, C-terminal domain"/>
    <property type="match status" value="1"/>
</dbReference>
<feature type="domain" description="GHMP kinase N-terminal" evidence="10">
    <location>
        <begin position="89"/>
        <end position="172"/>
    </location>
</feature>